<feature type="signal peptide" evidence="2">
    <location>
        <begin position="1"/>
        <end position="30"/>
    </location>
</feature>
<dbReference type="CDD" id="cd00161">
    <property type="entry name" value="beta-trefoil_Ricin-like"/>
    <property type="match status" value="1"/>
</dbReference>
<organism evidence="4 5">
    <name type="scientific">Actinorhabdospora filicis</name>
    <dbReference type="NCBI Taxonomy" id="1785913"/>
    <lineage>
        <taxon>Bacteria</taxon>
        <taxon>Bacillati</taxon>
        <taxon>Actinomycetota</taxon>
        <taxon>Actinomycetes</taxon>
        <taxon>Micromonosporales</taxon>
        <taxon>Micromonosporaceae</taxon>
        <taxon>Actinorhabdospora</taxon>
    </lineage>
</organism>
<dbReference type="SUPFAM" id="SSF50370">
    <property type="entry name" value="Ricin B-like lectins"/>
    <property type="match status" value="1"/>
</dbReference>
<gene>
    <name evidence="4" type="ORF">Afil01_29100</name>
</gene>
<protein>
    <recommendedName>
        <fullName evidence="3">Ricin B lectin domain-containing protein</fullName>
    </recommendedName>
</protein>
<feature type="domain" description="Ricin B lectin" evidence="3">
    <location>
        <begin position="497"/>
        <end position="566"/>
    </location>
</feature>
<evidence type="ECO:0000313" key="5">
    <source>
        <dbReference type="Proteomes" id="UP001165079"/>
    </source>
</evidence>
<keyword evidence="2" id="KW-0732">Signal</keyword>
<dbReference type="RefSeq" id="WP_285663276.1">
    <property type="nucleotide sequence ID" value="NZ_BSTX01000002.1"/>
</dbReference>
<reference evidence="4" key="1">
    <citation type="submission" date="2023-03" db="EMBL/GenBank/DDBJ databases">
        <title>Actinorhabdospora filicis NBRC 111898.</title>
        <authorList>
            <person name="Ichikawa N."/>
            <person name="Sato H."/>
            <person name="Tonouchi N."/>
        </authorList>
    </citation>
    <scope>NUCLEOTIDE SEQUENCE</scope>
    <source>
        <strain evidence="4">NBRC 111898</strain>
    </source>
</reference>
<evidence type="ECO:0000259" key="3">
    <source>
        <dbReference type="Pfam" id="PF14200"/>
    </source>
</evidence>
<keyword evidence="5" id="KW-1185">Reference proteome</keyword>
<dbReference type="Pfam" id="PF14200">
    <property type="entry name" value="RicinB_lectin_2"/>
    <property type="match status" value="1"/>
</dbReference>
<dbReference type="PROSITE" id="PS50231">
    <property type="entry name" value="RICIN_B_LECTIN"/>
    <property type="match status" value="1"/>
</dbReference>
<name>A0A9W6SLC2_9ACTN</name>
<dbReference type="AlphaFoldDB" id="A0A9W6SLC2"/>
<evidence type="ECO:0000313" key="4">
    <source>
        <dbReference type="EMBL" id="GLZ78103.1"/>
    </source>
</evidence>
<dbReference type="InterPro" id="IPR000772">
    <property type="entry name" value="Ricin_B_lectin"/>
</dbReference>
<feature type="region of interest" description="Disordered" evidence="1">
    <location>
        <begin position="320"/>
        <end position="346"/>
    </location>
</feature>
<dbReference type="Proteomes" id="UP001165079">
    <property type="component" value="Unassembled WGS sequence"/>
</dbReference>
<sequence>MRSRPRLLAAAMSVVAAVGLMVFQAAPAEAAPTVVTPTTVAQAPTGRAEGVAPPKVTTKDCTPTDATGEYAVCFDGGLPAVDGASVVEATEAPAEVPEVVPAAAPVVATPVPNPVHLNMPWCDGRIFSGYSRYESCLKYSTPFRAIVVRIPSGQQVGTASWAFEQRIRTYRLDGYVTQSLRVVPVQIDSSVGEITLNFAPKCTGACTAAVPQQWGSFTWTSGDFHPAEMIQSWNWTGRNVDGARDLLNLTQKMSFVSSIAGTVSTEADYDDAMTQVRCDRQYSRTEGCVFHKYTPTFTVDANAYPAGAYFIDAAQMAMGGQGTRSGRDGLPHPLHREADESTQDANRRKICQNASAGFRTSEDTLAATLAQDPTDKVECDEYPFAGTEESGTGINGKKAATGLECDQFHAYAAVRFPGKWSLGLDWDSYADPWPRPGPGPEAPCGRASMPKSQNGGVGRALPVFYGEQRILDGDPFFVDASGNRGAKPGLALPGPELRIHAPGSLQCLGIAQGGTAPGDRASTWACNKNADQQWNPVRVSSGVYEFRNRTTALCLTGGADGVAVTQEACTGAPGQRWQTTANRFATWGPYTAFEVKNTASGKCLGTEFGVMEAGARVLQRDCADTSDQNWF</sequence>
<dbReference type="Gene3D" id="2.80.10.50">
    <property type="match status" value="1"/>
</dbReference>
<accession>A0A9W6SLC2</accession>
<proteinExistence type="predicted"/>
<dbReference type="EMBL" id="BSTX01000002">
    <property type="protein sequence ID" value="GLZ78103.1"/>
    <property type="molecule type" value="Genomic_DNA"/>
</dbReference>
<evidence type="ECO:0000256" key="2">
    <source>
        <dbReference type="SAM" id="SignalP"/>
    </source>
</evidence>
<evidence type="ECO:0000256" key="1">
    <source>
        <dbReference type="SAM" id="MobiDB-lite"/>
    </source>
</evidence>
<comment type="caution">
    <text evidence="4">The sequence shown here is derived from an EMBL/GenBank/DDBJ whole genome shotgun (WGS) entry which is preliminary data.</text>
</comment>
<feature type="chain" id="PRO_5040788416" description="Ricin B lectin domain-containing protein" evidence="2">
    <location>
        <begin position="31"/>
        <end position="631"/>
    </location>
</feature>
<feature type="compositionally biased region" description="Basic and acidic residues" evidence="1">
    <location>
        <begin position="325"/>
        <end position="339"/>
    </location>
</feature>
<dbReference type="InterPro" id="IPR035992">
    <property type="entry name" value="Ricin_B-like_lectins"/>
</dbReference>